<feature type="domain" description="DJ-1/PfpI" evidence="2">
    <location>
        <begin position="47"/>
        <end position="222"/>
    </location>
</feature>
<proteinExistence type="predicted"/>
<dbReference type="CDD" id="cd03139">
    <property type="entry name" value="GATase1_PfpI_2"/>
    <property type="match status" value="1"/>
</dbReference>
<keyword evidence="1" id="KW-0732">Signal</keyword>
<dbReference type="EMBL" id="JAACFV010000004">
    <property type="protein sequence ID" value="KAF7513698.1"/>
    <property type="molecule type" value="Genomic_DNA"/>
</dbReference>
<sequence>MAVLSHSCLSGLLAAILSFILLFSSPVAMAESNRGVQTTAPPKQYGMLLFPAFQLLDVFGPLDALTTLSRKYRMNLSLISSSSTLDPVTTRSGAPAMNPMNSTFFQSVLPTHAIKDAPDLDVLIIPGGIGTRARDLNATIDYIRTTYPKLQYLITVCTGSRLAAQAGVLDGRRATTNKKSWASTVALGPKVKWEGHARWTVDGNIWTSSGISAGIDVTFAFIQHVYGDDEATDLANLLEYERHQDPQWDPFASIFNVIQP</sequence>
<dbReference type="InterPro" id="IPR052158">
    <property type="entry name" value="INH-QAR"/>
</dbReference>
<accession>A0A8H7AQV2</accession>
<dbReference type="Pfam" id="PF01965">
    <property type="entry name" value="DJ-1_PfpI"/>
    <property type="match status" value="1"/>
</dbReference>
<comment type="caution">
    <text evidence="3">The sequence shown here is derived from an EMBL/GenBank/DDBJ whole genome shotgun (WGS) entry which is preliminary data.</text>
</comment>
<dbReference type="AlphaFoldDB" id="A0A8H7AQV2"/>
<protein>
    <recommendedName>
        <fullName evidence="2">DJ-1/PfpI domain-containing protein</fullName>
    </recommendedName>
</protein>
<dbReference type="SUPFAM" id="SSF52317">
    <property type="entry name" value="Class I glutamine amidotransferase-like"/>
    <property type="match status" value="1"/>
</dbReference>
<dbReference type="InterPro" id="IPR002818">
    <property type="entry name" value="DJ-1/PfpI"/>
</dbReference>
<name>A0A8H7AQV2_9EURO</name>
<evidence type="ECO:0000313" key="3">
    <source>
        <dbReference type="EMBL" id="KAF7513698.1"/>
    </source>
</evidence>
<dbReference type="Proteomes" id="UP000606974">
    <property type="component" value="Unassembled WGS sequence"/>
</dbReference>
<organism evidence="3 4">
    <name type="scientific">Endocarpon pusillum</name>
    <dbReference type="NCBI Taxonomy" id="364733"/>
    <lineage>
        <taxon>Eukaryota</taxon>
        <taxon>Fungi</taxon>
        <taxon>Dikarya</taxon>
        <taxon>Ascomycota</taxon>
        <taxon>Pezizomycotina</taxon>
        <taxon>Eurotiomycetes</taxon>
        <taxon>Chaetothyriomycetidae</taxon>
        <taxon>Verrucariales</taxon>
        <taxon>Verrucariaceae</taxon>
        <taxon>Endocarpon</taxon>
    </lineage>
</organism>
<feature type="signal peptide" evidence="1">
    <location>
        <begin position="1"/>
        <end position="30"/>
    </location>
</feature>
<dbReference type="PANTHER" id="PTHR43130">
    <property type="entry name" value="ARAC-FAMILY TRANSCRIPTIONAL REGULATOR"/>
    <property type="match status" value="1"/>
</dbReference>
<keyword evidence="4" id="KW-1185">Reference proteome</keyword>
<dbReference type="PANTHER" id="PTHR43130:SF15">
    <property type="entry name" value="THIJ_PFPI FAMILY PROTEIN (AFU_ORTHOLOGUE AFUA_5G14240)"/>
    <property type="match status" value="1"/>
</dbReference>
<feature type="chain" id="PRO_5033990094" description="DJ-1/PfpI domain-containing protein" evidence="1">
    <location>
        <begin position="31"/>
        <end position="260"/>
    </location>
</feature>
<gene>
    <name evidence="3" type="ORF">GJ744_007749</name>
</gene>
<evidence type="ECO:0000259" key="2">
    <source>
        <dbReference type="Pfam" id="PF01965"/>
    </source>
</evidence>
<evidence type="ECO:0000256" key="1">
    <source>
        <dbReference type="SAM" id="SignalP"/>
    </source>
</evidence>
<evidence type="ECO:0000313" key="4">
    <source>
        <dbReference type="Proteomes" id="UP000606974"/>
    </source>
</evidence>
<dbReference type="InterPro" id="IPR029062">
    <property type="entry name" value="Class_I_gatase-like"/>
</dbReference>
<dbReference type="OrthoDB" id="543156at2759"/>
<dbReference type="Gene3D" id="3.40.50.880">
    <property type="match status" value="1"/>
</dbReference>
<reference evidence="3" key="1">
    <citation type="submission" date="2020-02" db="EMBL/GenBank/DDBJ databases">
        <authorList>
            <person name="Palmer J.M."/>
        </authorList>
    </citation>
    <scope>NUCLEOTIDE SEQUENCE</scope>
    <source>
        <strain evidence="3">EPUS1.4</strain>
        <tissue evidence="3">Thallus</tissue>
    </source>
</reference>